<dbReference type="GO" id="GO:0016491">
    <property type="term" value="F:oxidoreductase activity"/>
    <property type="evidence" value="ECO:0007669"/>
    <property type="project" value="UniProtKB-KW"/>
</dbReference>
<evidence type="ECO:0000256" key="2">
    <source>
        <dbReference type="ARBA" id="ARBA00023002"/>
    </source>
</evidence>
<dbReference type="InterPro" id="IPR036291">
    <property type="entry name" value="NAD(P)-bd_dom_sf"/>
</dbReference>
<proteinExistence type="inferred from homology"/>
<organism evidence="3 4">
    <name type="scientific">Dyella psychrodurans</name>
    <dbReference type="NCBI Taxonomy" id="1927960"/>
    <lineage>
        <taxon>Bacteria</taxon>
        <taxon>Pseudomonadati</taxon>
        <taxon>Pseudomonadota</taxon>
        <taxon>Gammaproteobacteria</taxon>
        <taxon>Lysobacterales</taxon>
        <taxon>Rhodanobacteraceae</taxon>
        <taxon>Dyella</taxon>
    </lineage>
</organism>
<dbReference type="EMBL" id="QRBF01000010">
    <property type="protein sequence ID" value="RDS80286.1"/>
    <property type="molecule type" value="Genomic_DNA"/>
</dbReference>
<gene>
    <name evidence="3" type="ORF">DWU99_19340</name>
</gene>
<dbReference type="CDD" id="cd11731">
    <property type="entry name" value="Lin1944_like_SDR_c"/>
    <property type="match status" value="1"/>
</dbReference>
<dbReference type="Pfam" id="PF13561">
    <property type="entry name" value="adh_short_C2"/>
    <property type="match status" value="1"/>
</dbReference>
<dbReference type="PANTHER" id="PTHR43477">
    <property type="entry name" value="DIHYDROANTICAPSIN 7-DEHYDROGENASE"/>
    <property type="match status" value="1"/>
</dbReference>
<comment type="similarity">
    <text evidence="1">Belongs to the short-chain dehydrogenases/reductases (SDR) family.</text>
</comment>
<dbReference type="InterPro" id="IPR002347">
    <property type="entry name" value="SDR_fam"/>
</dbReference>
<keyword evidence="2" id="KW-0560">Oxidoreductase</keyword>
<dbReference type="PRINTS" id="PR00081">
    <property type="entry name" value="GDHRDH"/>
</dbReference>
<dbReference type="Gene3D" id="3.40.50.720">
    <property type="entry name" value="NAD(P)-binding Rossmann-like Domain"/>
    <property type="match status" value="1"/>
</dbReference>
<evidence type="ECO:0000313" key="3">
    <source>
        <dbReference type="EMBL" id="RDS80286.1"/>
    </source>
</evidence>
<evidence type="ECO:0000313" key="4">
    <source>
        <dbReference type="Proteomes" id="UP000255334"/>
    </source>
</evidence>
<accession>A0A370WW46</accession>
<dbReference type="AlphaFoldDB" id="A0A370WW46"/>
<dbReference type="RefSeq" id="WP_115479740.1">
    <property type="nucleotide sequence ID" value="NZ_QRBF01000010.1"/>
</dbReference>
<protein>
    <submittedName>
        <fullName evidence="3">Short chain dehydrogenase</fullName>
    </submittedName>
</protein>
<keyword evidence="4" id="KW-1185">Reference proteome</keyword>
<dbReference type="OrthoDB" id="9787486at2"/>
<dbReference type="PANTHER" id="PTHR43477:SF1">
    <property type="entry name" value="DIHYDROANTICAPSIN 7-DEHYDROGENASE"/>
    <property type="match status" value="1"/>
</dbReference>
<dbReference type="InterPro" id="IPR051122">
    <property type="entry name" value="SDR_DHRS6-like"/>
</dbReference>
<comment type="caution">
    <text evidence="3">The sequence shown here is derived from an EMBL/GenBank/DDBJ whole genome shotgun (WGS) entry which is preliminary data.</text>
</comment>
<reference evidence="3 4" key="1">
    <citation type="submission" date="2018-07" db="EMBL/GenBank/DDBJ databases">
        <title>Dyella monticola sp. nov. and Dyella psychrodurans sp. nov. isolated from monsoon evergreen broad-leaved forest soil of Dinghu Mountain, China.</title>
        <authorList>
            <person name="Gao Z."/>
            <person name="Qiu L."/>
        </authorList>
    </citation>
    <scope>NUCLEOTIDE SEQUENCE [LARGE SCALE GENOMIC DNA]</scope>
    <source>
        <strain evidence="3 4">4MSK11</strain>
    </source>
</reference>
<dbReference type="Proteomes" id="UP000255334">
    <property type="component" value="Unassembled WGS sequence"/>
</dbReference>
<dbReference type="SUPFAM" id="SSF51735">
    <property type="entry name" value="NAD(P)-binding Rossmann-fold domains"/>
    <property type="match status" value="1"/>
</dbReference>
<evidence type="ECO:0000256" key="1">
    <source>
        <dbReference type="ARBA" id="ARBA00006484"/>
    </source>
</evidence>
<dbReference type="NCBIfam" id="NF005754">
    <property type="entry name" value="PRK07578.1"/>
    <property type="match status" value="1"/>
</dbReference>
<name>A0A370WW46_9GAMM</name>
<sequence length="209" mass="21677">MSERRLRILVVGASGTLGKAVAAELAQRHEVMAAGRNSGSIRIDLTDVQSIGHALKQAGELDAVISAAGNVTFAPLADFKPAPYGESLHTLGIADKLLGQVNLALAARDHLRGGGSITLTTGILSEQPIVAGSSASLVNGAVEAFVRAAAVEMPRGLRINVVSPTVLVEAMPAYAPFFRGYEPVTAARAALAYSRSVEGAQTGQIYKVF</sequence>